<name>A0A2N5UMX6_9BASI</name>
<protein>
    <submittedName>
        <fullName evidence="2">Uncharacterized protein</fullName>
    </submittedName>
</protein>
<keyword evidence="3" id="KW-1185">Reference proteome</keyword>
<accession>A0A2N5UMX6</accession>
<evidence type="ECO:0000313" key="3">
    <source>
        <dbReference type="Proteomes" id="UP000235388"/>
    </source>
</evidence>
<comment type="caution">
    <text evidence="2">The sequence shown here is derived from an EMBL/GenBank/DDBJ whole genome shotgun (WGS) entry which is preliminary data.</text>
</comment>
<sequence length="53" mass="5768">MVWTRPANKAADSHLDCPQHPTDRLRSVPSVKDALDGRRAHTFELGTGGSAIQ</sequence>
<dbReference type="EMBL" id="PGCJ01000200">
    <property type="protein sequence ID" value="PLW38977.1"/>
    <property type="molecule type" value="Genomic_DNA"/>
</dbReference>
<dbReference type="AlphaFoldDB" id="A0A2N5UMX6"/>
<evidence type="ECO:0000313" key="2">
    <source>
        <dbReference type="EMBL" id="PLW38977.1"/>
    </source>
</evidence>
<feature type="region of interest" description="Disordered" evidence="1">
    <location>
        <begin position="1"/>
        <end position="32"/>
    </location>
</feature>
<reference evidence="2 3" key="1">
    <citation type="submission" date="2017-11" db="EMBL/GenBank/DDBJ databases">
        <title>De novo assembly and phasing of dikaryotic genomes from two isolates of Puccinia coronata f. sp. avenae, the causal agent of oat crown rust.</title>
        <authorList>
            <person name="Miller M.E."/>
            <person name="Zhang Y."/>
            <person name="Omidvar V."/>
            <person name="Sperschneider J."/>
            <person name="Schwessinger B."/>
            <person name="Raley C."/>
            <person name="Palmer J.M."/>
            <person name="Garnica D."/>
            <person name="Upadhyaya N."/>
            <person name="Rathjen J."/>
            <person name="Taylor J.M."/>
            <person name="Park R.F."/>
            <person name="Dodds P.N."/>
            <person name="Hirsch C.D."/>
            <person name="Kianian S.F."/>
            <person name="Figueroa M."/>
        </authorList>
    </citation>
    <scope>NUCLEOTIDE SEQUENCE [LARGE SCALE GENOMIC DNA]</scope>
    <source>
        <strain evidence="2">12NC29</strain>
    </source>
</reference>
<feature type="compositionally biased region" description="Basic and acidic residues" evidence="1">
    <location>
        <begin position="11"/>
        <end position="26"/>
    </location>
</feature>
<dbReference type="Proteomes" id="UP000235388">
    <property type="component" value="Unassembled WGS sequence"/>
</dbReference>
<evidence type="ECO:0000256" key="1">
    <source>
        <dbReference type="SAM" id="MobiDB-lite"/>
    </source>
</evidence>
<organism evidence="2 3">
    <name type="scientific">Puccinia coronata f. sp. avenae</name>
    <dbReference type="NCBI Taxonomy" id="200324"/>
    <lineage>
        <taxon>Eukaryota</taxon>
        <taxon>Fungi</taxon>
        <taxon>Dikarya</taxon>
        <taxon>Basidiomycota</taxon>
        <taxon>Pucciniomycotina</taxon>
        <taxon>Pucciniomycetes</taxon>
        <taxon>Pucciniales</taxon>
        <taxon>Pucciniaceae</taxon>
        <taxon>Puccinia</taxon>
    </lineage>
</organism>
<proteinExistence type="predicted"/>
<gene>
    <name evidence="2" type="ORF">PCANC_20299</name>
</gene>